<dbReference type="EMBL" id="BAAACZ010000028">
    <property type="protein sequence ID" value="GAA0470576.1"/>
    <property type="molecule type" value="Genomic_DNA"/>
</dbReference>
<gene>
    <name evidence="1" type="ORF">GCM10008935_28120</name>
</gene>
<evidence type="ECO:0000313" key="2">
    <source>
        <dbReference type="Proteomes" id="UP001500740"/>
    </source>
</evidence>
<organism evidence="1 2">
    <name type="scientific">Alkalibacillus silvisoli</name>
    <dbReference type="NCBI Taxonomy" id="392823"/>
    <lineage>
        <taxon>Bacteria</taxon>
        <taxon>Bacillati</taxon>
        <taxon>Bacillota</taxon>
        <taxon>Bacilli</taxon>
        <taxon>Bacillales</taxon>
        <taxon>Bacillaceae</taxon>
        <taxon>Alkalibacillus</taxon>
    </lineage>
</organism>
<sequence length="50" mass="5661">MIEAKNSELKHRHGYDQATDSGLFGMEIQGATTIFVANLKRIIKLIDQKE</sequence>
<dbReference type="Proteomes" id="UP001500740">
    <property type="component" value="Unassembled WGS sequence"/>
</dbReference>
<keyword evidence="2" id="KW-1185">Reference proteome</keyword>
<comment type="caution">
    <text evidence="1">The sequence shown here is derived from an EMBL/GenBank/DDBJ whole genome shotgun (WGS) entry which is preliminary data.</text>
</comment>
<evidence type="ECO:0000313" key="1">
    <source>
        <dbReference type="EMBL" id="GAA0470576.1"/>
    </source>
</evidence>
<name>A0ABN1A8Y6_9BACI</name>
<accession>A0ABN1A8Y6</accession>
<evidence type="ECO:0008006" key="3">
    <source>
        <dbReference type="Google" id="ProtNLM"/>
    </source>
</evidence>
<protein>
    <recommendedName>
        <fullName evidence="3">Transposase DDE domain-containing protein</fullName>
    </recommendedName>
</protein>
<proteinExistence type="predicted"/>
<reference evidence="1 2" key="1">
    <citation type="journal article" date="2019" name="Int. J. Syst. Evol. Microbiol.">
        <title>The Global Catalogue of Microorganisms (GCM) 10K type strain sequencing project: providing services to taxonomists for standard genome sequencing and annotation.</title>
        <authorList>
            <consortium name="The Broad Institute Genomics Platform"/>
            <consortium name="The Broad Institute Genome Sequencing Center for Infectious Disease"/>
            <person name="Wu L."/>
            <person name="Ma J."/>
        </authorList>
    </citation>
    <scope>NUCLEOTIDE SEQUENCE [LARGE SCALE GENOMIC DNA]</scope>
    <source>
        <strain evidence="1 2">JCM 14193</strain>
    </source>
</reference>